<keyword evidence="4" id="KW-1185">Reference proteome</keyword>
<dbReference type="OrthoDB" id="21915at2"/>
<evidence type="ECO:0000256" key="1">
    <source>
        <dbReference type="SAM" id="Phobius"/>
    </source>
</evidence>
<dbReference type="Gene3D" id="1.10.260.40">
    <property type="entry name" value="lambda repressor-like DNA-binding domains"/>
    <property type="match status" value="1"/>
</dbReference>
<protein>
    <submittedName>
        <fullName evidence="3">XRE family transcriptional regulator</fullName>
    </submittedName>
</protein>
<gene>
    <name evidence="3" type="ORF">CWE15_00700</name>
</gene>
<dbReference type="CDD" id="cd00093">
    <property type="entry name" value="HTH_XRE"/>
    <property type="match status" value="1"/>
</dbReference>
<dbReference type="EMBL" id="PIPQ01000001">
    <property type="protein sequence ID" value="RUO43756.1"/>
    <property type="molecule type" value="Genomic_DNA"/>
</dbReference>
<name>A0A432X8V7_9GAMM</name>
<organism evidence="3 4">
    <name type="scientific">Aliidiomarina taiwanensis</name>
    <dbReference type="NCBI Taxonomy" id="946228"/>
    <lineage>
        <taxon>Bacteria</taxon>
        <taxon>Pseudomonadati</taxon>
        <taxon>Pseudomonadota</taxon>
        <taxon>Gammaproteobacteria</taxon>
        <taxon>Alteromonadales</taxon>
        <taxon>Idiomarinaceae</taxon>
        <taxon>Aliidiomarina</taxon>
    </lineage>
</organism>
<dbReference type="Pfam" id="PF01381">
    <property type="entry name" value="HTH_3"/>
    <property type="match status" value="1"/>
</dbReference>
<dbReference type="InterPro" id="IPR010982">
    <property type="entry name" value="Lambda_DNA-bd_dom_sf"/>
</dbReference>
<dbReference type="InterPro" id="IPR001387">
    <property type="entry name" value="Cro/C1-type_HTH"/>
</dbReference>
<evidence type="ECO:0000313" key="4">
    <source>
        <dbReference type="Proteomes" id="UP000286976"/>
    </source>
</evidence>
<accession>A0A432X8V7</accession>
<feature type="transmembrane region" description="Helical" evidence="1">
    <location>
        <begin position="76"/>
        <end position="98"/>
    </location>
</feature>
<dbReference type="GO" id="GO:0003677">
    <property type="term" value="F:DNA binding"/>
    <property type="evidence" value="ECO:0007669"/>
    <property type="project" value="InterPro"/>
</dbReference>
<feature type="domain" description="HTH cro/C1-type" evidence="2">
    <location>
        <begin position="8"/>
        <end position="61"/>
    </location>
</feature>
<dbReference type="RefSeq" id="WP_126756147.1">
    <property type="nucleotide sequence ID" value="NZ_PIPQ01000001.1"/>
</dbReference>
<evidence type="ECO:0000259" key="2">
    <source>
        <dbReference type="PROSITE" id="PS50943"/>
    </source>
</evidence>
<dbReference type="SUPFAM" id="SSF47413">
    <property type="entry name" value="lambda repressor-like DNA-binding domains"/>
    <property type="match status" value="1"/>
</dbReference>
<dbReference type="PROSITE" id="PS50943">
    <property type="entry name" value="HTH_CROC1"/>
    <property type="match status" value="1"/>
</dbReference>
<reference evidence="3 4" key="1">
    <citation type="journal article" date="2011" name="Front. Microbiol.">
        <title>Genomic signatures of strain selection and enhancement in Bacillus atrophaeus var. globigii, a historical biowarfare simulant.</title>
        <authorList>
            <person name="Gibbons H.S."/>
            <person name="Broomall S.M."/>
            <person name="McNew L.A."/>
            <person name="Daligault H."/>
            <person name="Chapman C."/>
            <person name="Bruce D."/>
            <person name="Karavis M."/>
            <person name="Krepps M."/>
            <person name="McGregor P.A."/>
            <person name="Hong C."/>
            <person name="Park K.H."/>
            <person name="Akmal A."/>
            <person name="Feldman A."/>
            <person name="Lin J.S."/>
            <person name="Chang W.E."/>
            <person name="Higgs B.W."/>
            <person name="Demirev P."/>
            <person name="Lindquist J."/>
            <person name="Liem A."/>
            <person name="Fochler E."/>
            <person name="Read T.D."/>
            <person name="Tapia R."/>
            <person name="Johnson S."/>
            <person name="Bishop-Lilly K.A."/>
            <person name="Detter C."/>
            <person name="Han C."/>
            <person name="Sozhamannan S."/>
            <person name="Rosenzweig C.N."/>
            <person name="Skowronski E.W."/>
        </authorList>
    </citation>
    <scope>NUCLEOTIDE SEQUENCE [LARGE SCALE GENOMIC DNA]</scope>
    <source>
        <strain evidence="3 4">AIT1</strain>
    </source>
</reference>
<keyword evidence="1" id="KW-0812">Transmembrane</keyword>
<sequence length="99" mass="10684">MLINPAVVKAKRHENGWTQQQLADVSGLSLRTIQRVESQGQGSMETSNALCAVFQMERQQLMAPADEPAAWSPQKVAGIAVGSIVLGFACGVLLMYLIQ</sequence>
<comment type="caution">
    <text evidence="3">The sequence shown here is derived from an EMBL/GenBank/DDBJ whole genome shotgun (WGS) entry which is preliminary data.</text>
</comment>
<proteinExistence type="predicted"/>
<dbReference type="SMART" id="SM00530">
    <property type="entry name" value="HTH_XRE"/>
    <property type="match status" value="1"/>
</dbReference>
<dbReference type="AlphaFoldDB" id="A0A432X8V7"/>
<keyword evidence="1" id="KW-1133">Transmembrane helix</keyword>
<keyword evidence="1" id="KW-0472">Membrane</keyword>
<dbReference type="Proteomes" id="UP000286976">
    <property type="component" value="Unassembled WGS sequence"/>
</dbReference>
<evidence type="ECO:0000313" key="3">
    <source>
        <dbReference type="EMBL" id="RUO43756.1"/>
    </source>
</evidence>